<accession>A0ABU1AT83</accession>
<protein>
    <submittedName>
        <fullName evidence="1">Glycoside hydrolase</fullName>
    </submittedName>
</protein>
<name>A0ABU1AT83_9BACT</name>
<proteinExistence type="predicted"/>
<dbReference type="EMBL" id="JARXHW010000013">
    <property type="protein sequence ID" value="MDQ8207373.1"/>
    <property type="molecule type" value="Genomic_DNA"/>
</dbReference>
<keyword evidence="1" id="KW-0378">Hydrolase</keyword>
<comment type="caution">
    <text evidence="1">The sequence shown here is derived from an EMBL/GenBank/DDBJ whole genome shotgun (WGS) entry which is preliminary data.</text>
</comment>
<dbReference type="Proteomes" id="UP001225316">
    <property type="component" value="Unassembled WGS sequence"/>
</dbReference>
<dbReference type="Pfam" id="PF14885">
    <property type="entry name" value="GHL15"/>
    <property type="match status" value="1"/>
</dbReference>
<evidence type="ECO:0000313" key="2">
    <source>
        <dbReference type="Proteomes" id="UP001225316"/>
    </source>
</evidence>
<dbReference type="InterPro" id="IPR029455">
    <property type="entry name" value="GHL15"/>
</dbReference>
<sequence>MATFPLITFEKSTGHKDFGGTEVGSVKAATAVKAINPRSKILYYRNIIVHYGGYVANEQLEAIPNAFLANDDGGEDLVRGKVRAYDLSNPEVESWWMNHAKQACASPVIDGLFIDGNIKVIADGYLRREIGAEKKAAVQSAYHRMMRALPDLIGRDSLILSNIIRARLENSGLTELEYFDGSYLEGFEHPVGKISREDYVAKGIAAMQTAARSGKIIAFTMGMGEEQESEMGIDETRAAIDDIASIQDRFTYALAIFLICAEEYSYFMASDGYSVNPGGSKLWMQDIPEYSRRLGRPLGPAQNRGYIYIRQFEHLRVWLDIENQRAELVWQ</sequence>
<dbReference type="GO" id="GO:0016787">
    <property type="term" value="F:hydrolase activity"/>
    <property type="evidence" value="ECO:0007669"/>
    <property type="project" value="UniProtKB-KW"/>
</dbReference>
<evidence type="ECO:0000313" key="1">
    <source>
        <dbReference type="EMBL" id="MDQ8207373.1"/>
    </source>
</evidence>
<organism evidence="1 2">
    <name type="scientific">Thalassobacterium maritimum</name>
    <dbReference type="NCBI Taxonomy" id="3041265"/>
    <lineage>
        <taxon>Bacteria</taxon>
        <taxon>Pseudomonadati</taxon>
        <taxon>Verrucomicrobiota</taxon>
        <taxon>Opitutia</taxon>
        <taxon>Puniceicoccales</taxon>
        <taxon>Coraliomargaritaceae</taxon>
        <taxon>Thalassobacterium</taxon>
    </lineage>
</organism>
<gene>
    <name evidence="1" type="ORF">QEH52_07630</name>
</gene>
<reference evidence="1 2" key="1">
    <citation type="submission" date="2023-04" db="EMBL/GenBank/DDBJ databases">
        <title>A novel bacteria isolated from coastal sediment.</title>
        <authorList>
            <person name="Liu X.-J."/>
            <person name="Du Z.-J."/>
        </authorList>
    </citation>
    <scope>NUCLEOTIDE SEQUENCE [LARGE SCALE GENOMIC DNA]</scope>
    <source>
        <strain evidence="1 2">SDUM461003</strain>
    </source>
</reference>
<keyword evidence="2" id="KW-1185">Reference proteome</keyword>